<sequence length="195" mass="21522">MGSVLSSTTENPDPPSSNSTIPTDSHKAGSPPNSSNPHLADSDSKTPDKQNPKHSLDPQLGNKTLEEEKRQEDEGQSENVMEEEEEEEEGECGFCLFMKGGGCKESFIAWEECVRESEKTKEDVVEKCFEVTATLKKCMQAHSDYYLPILKAEEAAEKEVAKELEKEKDSESLEKNATLEKTDQKGGSSSEKGDN</sequence>
<accession>A0A498JU79</accession>
<feature type="region of interest" description="Disordered" evidence="1">
    <location>
        <begin position="1"/>
        <end position="91"/>
    </location>
</feature>
<dbReference type="EMBL" id="RDQH01000332">
    <property type="protein sequence ID" value="RXH96741.1"/>
    <property type="molecule type" value="Genomic_DNA"/>
</dbReference>
<feature type="compositionally biased region" description="Basic and acidic residues" evidence="1">
    <location>
        <begin position="64"/>
        <end position="73"/>
    </location>
</feature>
<feature type="compositionally biased region" description="Polar residues" evidence="1">
    <location>
        <begin position="185"/>
        <end position="195"/>
    </location>
</feature>
<keyword evidence="4" id="KW-1185">Reference proteome</keyword>
<name>A0A498JU79_MALDO</name>
<dbReference type="OrthoDB" id="2148418at2759"/>
<feature type="region of interest" description="Disordered" evidence="1">
    <location>
        <begin position="161"/>
        <end position="195"/>
    </location>
</feature>
<organism evidence="3 4">
    <name type="scientific">Malus domestica</name>
    <name type="common">Apple</name>
    <name type="synonym">Pyrus malus</name>
    <dbReference type="NCBI Taxonomy" id="3750"/>
    <lineage>
        <taxon>Eukaryota</taxon>
        <taxon>Viridiplantae</taxon>
        <taxon>Streptophyta</taxon>
        <taxon>Embryophyta</taxon>
        <taxon>Tracheophyta</taxon>
        <taxon>Spermatophyta</taxon>
        <taxon>Magnoliopsida</taxon>
        <taxon>eudicotyledons</taxon>
        <taxon>Gunneridae</taxon>
        <taxon>Pentapetalae</taxon>
        <taxon>rosids</taxon>
        <taxon>fabids</taxon>
        <taxon>Rosales</taxon>
        <taxon>Rosaceae</taxon>
        <taxon>Amygdaloideae</taxon>
        <taxon>Maleae</taxon>
        <taxon>Malus</taxon>
    </lineage>
</organism>
<dbReference type="Proteomes" id="UP000290289">
    <property type="component" value="Chromosome 6"/>
</dbReference>
<evidence type="ECO:0000256" key="1">
    <source>
        <dbReference type="SAM" id="MobiDB-lite"/>
    </source>
</evidence>
<reference evidence="3 4" key="1">
    <citation type="submission" date="2018-10" db="EMBL/GenBank/DDBJ databases">
        <title>A high-quality apple genome assembly.</title>
        <authorList>
            <person name="Hu J."/>
        </authorList>
    </citation>
    <scope>NUCLEOTIDE SEQUENCE [LARGE SCALE GENOMIC DNA]</scope>
    <source>
        <strain evidence="4">cv. HFTH1</strain>
        <tissue evidence="3">Young leaf</tissue>
    </source>
</reference>
<dbReference type="AlphaFoldDB" id="A0A498JU79"/>
<gene>
    <name evidence="3" type="ORF">DVH24_009583</name>
</gene>
<dbReference type="STRING" id="3750.A0A498JU79"/>
<dbReference type="PANTHER" id="PTHR34357">
    <property type="entry name" value="F7A19.14 PROTEIN-RELATED"/>
    <property type="match status" value="1"/>
</dbReference>
<dbReference type="PANTHER" id="PTHR34357:SF14">
    <property type="entry name" value="F7A19.14 PROTEIN-RELATED"/>
    <property type="match status" value="1"/>
</dbReference>
<comment type="caution">
    <text evidence="3">The sequence shown here is derived from an EMBL/GenBank/DDBJ whole genome shotgun (WGS) entry which is preliminary data.</text>
</comment>
<evidence type="ECO:0000259" key="2">
    <source>
        <dbReference type="SMART" id="SM01227"/>
    </source>
</evidence>
<evidence type="ECO:0000313" key="4">
    <source>
        <dbReference type="Proteomes" id="UP000290289"/>
    </source>
</evidence>
<protein>
    <recommendedName>
        <fullName evidence="2">GCK domain-containing protein</fullName>
    </recommendedName>
</protein>
<dbReference type="InterPro" id="IPR012891">
    <property type="entry name" value="GCK_dom"/>
</dbReference>
<dbReference type="Gene3D" id="1.10.287.2900">
    <property type="match status" value="1"/>
</dbReference>
<feature type="compositionally biased region" description="Basic and acidic residues" evidence="1">
    <location>
        <begin position="40"/>
        <end position="56"/>
    </location>
</feature>
<feature type="domain" description="GCK" evidence="2">
    <location>
        <begin position="90"/>
        <end position="164"/>
    </location>
</feature>
<feature type="compositionally biased region" description="Polar residues" evidence="1">
    <location>
        <begin position="1"/>
        <end position="23"/>
    </location>
</feature>
<feature type="compositionally biased region" description="Acidic residues" evidence="1">
    <location>
        <begin position="74"/>
        <end position="91"/>
    </location>
</feature>
<evidence type="ECO:0000313" key="3">
    <source>
        <dbReference type="EMBL" id="RXH96741.1"/>
    </source>
</evidence>
<feature type="compositionally biased region" description="Basic and acidic residues" evidence="1">
    <location>
        <begin position="161"/>
        <end position="184"/>
    </location>
</feature>
<proteinExistence type="predicted"/>
<dbReference type="Pfam" id="PF07802">
    <property type="entry name" value="GCK"/>
    <property type="match status" value="1"/>
</dbReference>
<dbReference type="SMART" id="SM01227">
    <property type="entry name" value="GCK"/>
    <property type="match status" value="1"/>
</dbReference>